<evidence type="ECO:0000256" key="3">
    <source>
        <dbReference type="ARBA" id="ARBA00022692"/>
    </source>
</evidence>
<feature type="transmembrane region" description="Helical" evidence="6">
    <location>
        <begin position="130"/>
        <end position="147"/>
    </location>
</feature>
<evidence type="ECO:0000313" key="8">
    <source>
        <dbReference type="Proteomes" id="UP001151699"/>
    </source>
</evidence>
<sequence>MGYGIVETTNYLLFTNPVSQGVFTGLSEVARGLGITPRNGANKQVAAMKTVNAIKIPLYDLAGRNLLFTRIAGISGASAIAVNAYYTQYHKPNLNKHPELKQIFEKTNKFHFIHSLVLLAVPLVRRPWLTGSVMITAMVFFCGSGYYQSLTGNSKYRNVAVVGNCLFFVSWLTMLL</sequence>
<name>A0A9Q0RUN7_9DIPT</name>
<evidence type="ECO:0000313" key="7">
    <source>
        <dbReference type="EMBL" id="KAJ6630921.1"/>
    </source>
</evidence>
<feature type="transmembrane region" description="Helical" evidence="6">
    <location>
        <begin position="159"/>
        <end position="175"/>
    </location>
</feature>
<dbReference type="PANTHER" id="PTHR43461">
    <property type="entry name" value="TRANSMEMBRANE PROTEIN 256"/>
    <property type="match status" value="1"/>
</dbReference>
<dbReference type="AlphaFoldDB" id="A0A9Q0RUN7"/>
<dbReference type="PANTHER" id="PTHR43461:SF1">
    <property type="entry name" value="TRANSMEMBRANE PROTEIN 256"/>
    <property type="match status" value="1"/>
</dbReference>
<keyword evidence="3 6" id="KW-0812">Transmembrane</keyword>
<evidence type="ECO:0000256" key="6">
    <source>
        <dbReference type="SAM" id="Phobius"/>
    </source>
</evidence>
<evidence type="ECO:0000256" key="1">
    <source>
        <dbReference type="ARBA" id="ARBA00004141"/>
    </source>
</evidence>
<gene>
    <name evidence="7" type="primary">TM256</name>
    <name evidence="7" type="ORF">Bhyg_15834</name>
</gene>
<keyword evidence="5 6" id="KW-0472">Membrane</keyword>
<evidence type="ECO:0000256" key="4">
    <source>
        <dbReference type="ARBA" id="ARBA00022989"/>
    </source>
</evidence>
<proteinExistence type="inferred from homology"/>
<comment type="caution">
    <text evidence="7">The sequence shown here is derived from an EMBL/GenBank/DDBJ whole genome shotgun (WGS) entry which is preliminary data.</text>
</comment>
<dbReference type="GO" id="GO:0016020">
    <property type="term" value="C:membrane"/>
    <property type="evidence" value="ECO:0007669"/>
    <property type="project" value="UniProtKB-SubCell"/>
</dbReference>
<keyword evidence="8" id="KW-1185">Reference proteome</keyword>
<protein>
    <submittedName>
        <fullName evidence="7">Transmembrane protein 256 like</fullName>
    </submittedName>
</protein>
<feature type="transmembrane region" description="Helical" evidence="6">
    <location>
        <begin position="67"/>
        <end position="86"/>
    </location>
</feature>
<accession>A0A9Q0RUN7</accession>
<keyword evidence="4 6" id="KW-1133">Transmembrane helix</keyword>
<dbReference type="Proteomes" id="UP001151699">
    <property type="component" value="Unassembled WGS sequence"/>
</dbReference>
<comment type="similarity">
    <text evidence="2">Belongs to the TMEM256 family.</text>
</comment>
<organism evidence="7 8">
    <name type="scientific">Pseudolycoriella hygida</name>
    <dbReference type="NCBI Taxonomy" id="35572"/>
    <lineage>
        <taxon>Eukaryota</taxon>
        <taxon>Metazoa</taxon>
        <taxon>Ecdysozoa</taxon>
        <taxon>Arthropoda</taxon>
        <taxon>Hexapoda</taxon>
        <taxon>Insecta</taxon>
        <taxon>Pterygota</taxon>
        <taxon>Neoptera</taxon>
        <taxon>Endopterygota</taxon>
        <taxon>Diptera</taxon>
        <taxon>Nematocera</taxon>
        <taxon>Sciaroidea</taxon>
        <taxon>Sciaridae</taxon>
        <taxon>Pseudolycoriella</taxon>
    </lineage>
</organism>
<comment type="subcellular location">
    <subcellularLocation>
        <location evidence="1">Membrane</location>
        <topology evidence="1">Multi-pass membrane protein</topology>
    </subcellularLocation>
</comment>
<reference evidence="7" key="1">
    <citation type="submission" date="2022-07" db="EMBL/GenBank/DDBJ databases">
        <authorList>
            <person name="Trinca V."/>
            <person name="Uliana J.V.C."/>
            <person name="Torres T.T."/>
            <person name="Ward R.J."/>
            <person name="Monesi N."/>
        </authorList>
    </citation>
    <scope>NUCLEOTIDE SEQUENCE</scope>
    <source>
        <strain evidence="7">HSMRA1968</strain>
        <tissue evidence="7">Whole embryos</tissue>
    </source>
</reference>
<dbReference type="InterPro" id="IPR006696">
    <property type="entry name" value="DUF423"/>
</dbReference>
<dbReference type="OrthoDB" id="269173at2759"/>
<evidence type="ECO:0000256" key="5">
    <source>
        <dbReference type="ARBA" id="ARBA00023136"/>
    </source>
</evidence>
<dbReference type="EMBL" id="WJQU01002742">
    <property type="protein sequence ID" value="KAJ6630921.1"/>
    <property type="molecule type" value="Genomic_DNA"/>
</dbReference>
<dbReference type="Pfam" id="PF04241">
    <property type="entry name" value="DUF423"/>
    <property type="match status" value="1"/>
</dbReference>
<evidence type="ECO:0000256" key="2">
    <source>
        <dbReference type="ARBA" id="ARBA00006208"/>
    </source>
</evidence>